<gene>
    <name evidence="15" type="ORF">HDID_LOCUS6904</name>
</gene>
<dbReference type="AlphaFoldDB" id="A0A0R3SPK4"/>
<comment type="subunit">
    <text evidence="4">Homodimer.</text>
</comment>
<dbReference type="GO" id="GO:0005737">
    <property type="term" value="C:cytoplasm"/>
    <property type="evidence" value="ECO:0007669"/>
    <property type="project" value="TreeGrafter"/>
</dbReference>
<dbReference type="EMBL" id="UYSG01010887">
    <property type="protein sequence ID" value="VDL59222.1"/>
    <property type="molecule type" value="Genomic_DNA"/>
</dbReference>
<evidence type="ECO:0000256" key="13">
    <source>
        <dbReference type="ARBA" id="ARBA00077076"/>
    </source>
</evidence>
<sequence length="322" mass="36211">MAGLPTIRPYPSFNADDDAKELNQAMKGIGTDEKKIISILANRSASQRKQIASRYLALYGKNLKDALKSELSGNFEVVVLASLQEVPEMKASALRKAMKGAGTDERVLFQVISVASNHEIQQIKQAYKERECVYILARCKKDVASETSGDFKRILIAILQAQRDESGYIDHNKVEVDADTLYKCGEGRLGTEESMFTQIFASSSFHHIKEIAKVYTAKYKKTLNDAIKKETSGNYREVLVSIVSYAEDHIELYAKWIHDSMVGMGTRDDDLIRLILSRSEIDLEDIKQAYQRMTKKLLTNAIQSETSGDYKRMLIAIVEGGY</sequence>
<dbReference type="GO" id="GO:0005576">
    <property type="term" value="C:extracellular region"/>
    <property type="evidence" value="ECO:0007669"/>
    <property type="project" value="UniProtKB-SubCell"/>
</dbReference>
<evidence type="ECO:0000256" key="3">
    <source>
        <dbReference type="ARBA" id="ARBA00007831"/>
    </source>
</evidence>
<keyword evidence="10 14" id="KW-0111">Calcium/phospholipid-binding</keyword>
<evidence type="ECO:0000256" key="11">
    <source>
        <dbReference type="ARBA" id="ARBA00059330"/>
    </source>
</evidence>
<dbReference type="FunFam" id="1.10.220.10:FF:000001">
    <property type="entry name" value="Annexin"/>
    <property type="match status" value="1"/>
</dbReference>
<dbReference type="PANTHER" id="PTHR10502">
    <property type="entry name" value="ANNEXIN"/>
    <property type="match status" value="1"/>
</dbReference>
<dbReference type="FunFam" id="1.10.220.10:FF:000005">
    <property type="entry name" value="Annexin"/>
    <property type="match status" value="1"/>
</dbReference>
<keyword evidence="5" id="KW-0964">Secreted</keyword>
<dbReference type="STRING" id="6216.A0A0R3SPK4"/>
<evidence type="ECO:0000256" key="12">
    <source>
        <dbReference type="ARBA" id="ARBA00060393"/>
    </source>
</evidence>
<comment type="domain">
    <text evidence="14">A pair of annexin repeats may form one binding site for calcium and phospholipid.</text>
</comment>
<proteinExistence type="inferred from homology"/>
<dbReference type="GO" id="GO:0012506">
    <property type="term" value="C:vesicle membrane"/>
    <property type="evidence" value="ECO:0007669"/>
    <property type="project" value="TreeGrafter"/>
</dbReference>
<evidence type="ECO:0000256" key="1">
    <source>
        <dbReference type="ARBA" id="ARBA00004340"/>
    </source>
</evidence>
<protein>
    <recommendedName>
        <fullName evidence="13 14">Annexin</fullName>
    </recommendedName>
</protein>
<dbReference type="GO" id="GO:0005634">
    <property type="term" value="C:nucleus"/>
    <property type="evidence" value="ECO:0007669"/>
    <property type="project" value="TreeGrafter"/>
</dbReference>
<keyword evidence="8 14" id="KW-0106">Calcium</keyword>
<dbReference type="InterPro" id="IPR037104">
    <property type="entry name" value="Annexin_sf"/>
</dbReference>
<evidence type="ECO:0000256" key="6">
    <source>
        <dbReference type="ARBA" id="ARBA00022723"/>
    </source>
</evidence>
<evidence type="ECO:0000256" key="9">
    <source>
        <dbReference type="ARBA" id="ARBA00023216"/>
    </source>
</evidence>
<dbReference type="GO" id="GO:0001786">
    <property type="term" value="F:phosphatidylserine binding"/>
    <property type="evidence" value="ECO:0007669"/>
    <property type="project" value="TreeGrafter"/>
</dbReference>
<keyword evidence="9 14" id="KW-0041">Annexin</keyword>
<evidence type="ECO:0000256" key="5">
    <source>
        <dbReference type="ARBA" id="ARBA00022525"/>
    </source>
</evidence>
<evidence type="ECO:0000256" key="7">
    <source>
        <dbReference type="ARBA" id="ARBA00022737"/>
    </source>
</evidence>
<evidence type="ECO:0000256" key="14">
    <source>
        <dbReference type="RuleBase" id="RU003540"/>
    </source>
</evidence>
<evidence type="ECO:0000313" key="15">
    <source>
        <dbReference type="EMBL" id="VDL59222.1"/>
    </source>
</evidence>
<comment type="function">
    <text evidence="11">Involved in reproduction of the worm. Involved in host-parasite interaction. Delivered into the host cell by means of parasite exosomes. Binds to acidic phospholipid membranes in a calcium-dependent manner in vitro. Causes aggregation of liposomes in the presence of calcium, but not in its absence. Likely to promote membrane fusion. May provide structural integrity within the tegument.</text>
</comment>
<dbReference type="InterPro" id="IPR018502">
    <property type="entry name" value="Annexin_repeat"/>
</dbReference>
<comment type="similarity">
    <text evidence="3 14">Belongs to the annexin family.</text>
</comment>
<dbReference type="SUPFAM" id="SSF47874">
    <property type="entry name" value="Annexin"/>
    <property type="match status" value="1"/>
</dbReference>
<dbReference type="OrthoDB" id="37886at2759"/>
<dbReference type="FunFam" id="1.10.220.10:FF:000004">
    <property type="entry name" value="Annexin"/>
    <property type="match status" value="1"/>
</dbReference>
<evidence type="ECO:0000256" key="10">
    <source>
        <dbReference type="ARBA" id="ARBA00023302"/>
    </source>
</evidence>
<dbReference type="Proteomes" id="UP000274504">
    <property type="component" value="Unassembled WGS sequence"/>
</dbReference>
<organism evidence="17">
    <name type="scientific">Hymenolepis diminuta</name>
    <name type="common">Rat tapeworm</name>
    <dbReference type="NCBI Taxonomy" id="6216"/>
    <lineage>
        <taxon>Eukaryota</taxon>
        <taxon>Metazoa</taxon>
        <taxon>Spiralia</taxon>
        <taxon>Lophotrochozoa</taxon>
        <taxon>Platyhelminthes</taxon>
        <taxon>Cestoda</taxon>
        <taxon>Eucestoda</taxon>
        <taxon>Cyclophyllidea</taxon>
        <taxon>Hymenolepididae</taxon>
        <taxon>Hymenolepis</taxon>
    </lineage>
</organism>
<dbReference type="FunFam" id="1.10.220.10:FF:000002">
    <property type="entry name" value="Annexin"/>
    <property type="match status" value="1"/>
</dbReference>
<dbReference type="PROSITE" id="PS51897">
    <property type="entry name" value="ANNEXIN_2"/>
    <property type="match status" value="4"/>
</dbReference>
<dbReference type="PROSITE" id="PS00223">
    <property type="entry name" value="ANNEXIN_1"/>
    <property type="match status" value="1"/>
</dbReference>
<dbReference type="SMART" id="SM00335">
    <property type="entry name" value="ANX"/>
    <property type="match status" value="4"/>
</dbReference>
<dbReference type="InterPro" id="IPR001464">
    <property type="entry name" value="Annexin"/>
</dbReference>
<dbReference type="GO" id="GO:0005886">
    <property type="term" value="C:plasma membrane"/>
    <property type="evidence" value="ECO:0007669"/>
    <property type="project" value="TreeGrafter"/>
</dbReference>
<evidence type="ECO:0000256" key="4">
    <source>
        <dbReference type="ARBA" id="ARBA00011738"/>
    </source>
</evidence>
<dbReference type="GO" id="GO:0043657">
    <property type="term" value="C:host cell"/>
    <property type="evidence" value="ECO:0007669"/>
    <property type="project" value="UniProtKB-SubCell"/>
</dbReference>
<evidence type="ECO:0000256" key="2">
    <source>
        <dbReference type="ARBA" id="ARBA00004550"/>
    </source>
</evidence>
<dbReference type="GO" id="GO:0005544">
    <property type="term" value="F:calcium-dependent phospholipid binding"/>
    <property type="evidence" value="ECO:0007669"/>
    <property type="project" value="UniProtKB-KW"/>
</dbReference>
<evidence type="ECO:0000313" key="16">
    <source>
        <dbReference type="Proteomes" id="UP000274504"/>
    </source>
</evidence>
<evidence type="ECO:0000313" key="17">
    <source>
        <dbReference type="WBParaSite" id="HDID_0000690601-mRNA-1"/>
    </source>
</evidence>
<reference evidence="17" key="1">
    <citation type="submission" date="2017-02" db="UniProtKB">
        <authorList>
            <consortium name="WormBaseParasite"/>
        </authorList>
    </citation>
    <scope>IDENTIFICATION</scope>
</reference>
<comment type="subcellular location">
    <subcellularLocation>
        <location evidence="1">Host cell</location>
    </subcellularLocation>
    <subcellularLocation>
        <location evidence="2">Secreted</location>
        <location evidence="2">Extracellular exosome</location>
    </subcellularLocation>
    <subcellularLocation>
        <location evidence="12">Tegument</location>
    </subcellularLocation>
</comment>
<dbReference type="Gene3D" id="1.10.220.10">
    <property type="entry name" value="Annexin"/>
    <property type="match status" value="4"/>
</dbReference>
<keyword evidence="7 14" id="KW-0677">Repeat</keyword>
<dbReference type="GO" id="GO:0005509">
    <property type="term" value="F:calcium ion binding"/>
    <property type="evidence" value="ECO:0007669"/>
    <property type="project" value="InterPro"/>
</dbReference>
<dbReference type="PANTHER" id="PTHR10502:SF102">
    <property type="entry name" value="ANNEXIN B11"/>
    <property type="match status" value="1"/>
</dbReference>
<dbReference type="Pfam" id="PF00191">
    <property type="entry name" value="Annexin"/>
    <property type="match status" value="4"/>
</dbReference>
<dbReference type="WBParaSite" id="HDID_0000690601-mRNA-1">
    <property type="protein sequence ID" value="HDID_0000690601-mRNA-1"/>
    <property type="gene ID" value="HDID_0000690601"/>
</dbReference>
<dbReference type="InterPro" id="IPR018252">
    <property type="entry name" value="Annexin_repeat_CS"/>
</dbReference>
<reference evidence="15 16" key="2">
    <citation type="submission" date="2018-11" db="EMBL/GenBank/DDBJ databases">
        <authorList>
            <consortium name="Pathogen Informatics"/>
        </authorList>
    </citation>
    <scope>NUCLEOTIDE SEQUENCE [LARGE SCALE GENOMIC DNA]</scope>
</reference>
<keyword evidence="6" id="KW-0479">Metal-binding</keyword>
<name>A0A0R3SPK4_HYMDI</name>
<evidence type="ECO:0000256" key="8">
    <source>
        <dbReference type="ARBA" id="ARBA00022837"/>
    </source>
</evidence>
<accession>A0A0R3SPK4</accession>
<dbReference type="PRINTS" id="PR00196">
    <property type="entry name" value="ANNEXIN"/>
</dbReference>